<name>A0A165ARM3_9APHY</name>
<dbReference type="GeneID" id="63827415"/>
<accession>A0A165ARM3</accession>
<sequence length="107" mass="12936">MFTDQMRRRPPRIHRLADCVDKLRAFWTKFSDIVRRLELSREKLQLVKLRVRHTAEHLAACLEIEAERTRRLEFRNAWLEGRALRRAMRRRFAARSSSRSSSEQRTS</sequence>
<dbReference type="EMBL" id="KV427807">
    <property type="protein sequence ID" value="KZS99525.1"/>
    <property type="molecule type" value="Genomic_DNA"/>
</dbReference>
<keyword evidence="2" id="KW-1185">Reference proteome</keyword>
<evidence type="ECO:0000313" key="1">
    <source>
        <dbReference type="EMBL" id="KZS99525.1"/>
    </source>
</evidence>
<dbReference type="AlphaFoldDB" id="A0A165ARM3"/>
<protein>
    <submittedName>
        <fullName evidence="1">Uncharacterized protein</fullName>
    </submittedName>
</protein>
<dbReference type="Proteomes" id="UP000076871">
    <property type="component" value="Unassembled WGS sequence"/>
</dbReference>
<dbReference type="OrthoDB" id="2754525at2759"/>
<organism evidence="1 2">
    <name type="scientific">Laetiporus sulphureus 93-53</name>
    <dbReference type="NCBI Taxonomy" id="1314785"/>
    <lineage>
        <taxon>Eukaryota</taxon>
        <taxon>Fungi</taxon>
        <taxon>Dikarya</taxon>
        <taxon>Basidiomycota</taxon>
        <taxon>Agaricomycotina</taxon>
        <taxon>Agaricomycetes</taxon>
        <taxon>Polyporales</taxon>
        <taxon>Laetiporus</taxon>
    </lineage>
</organism>
<reference evidence="1 2" key="1">
    <citation type="journal article" date="2016" name="Mol. Biol. Evol.">
        <title>Comparative Genomics of Early-Diverging Mushroom-Forming Fungi Provides Insights into the Origins of Lignocellulose Decay Capabilities.</title>
        <authorList>
            <person name="Nagy L.G."/>
            <person name="Riley R."/>
            <person name="Tritt A."/>
            <person name="Adam C."/>
            <person name="Daum C."/>
            <person name="Floudas D."/>
            <person name="Sun H."/>
            <person name="Yadav J.S."/>
            <person name="Pangilinan J."/>
            <person name="Larsson K.H."/>
            <person name="Matsuura K."/>
            <person name="Barry K."/>
            <person name="Labutti K."/>
            <person name="Kuo R."/>
            <person name="Ohm R.A."/>
            <person name="Bhattacharya S.S."/>
            <person name="Shirouzu T."/>
            <person name="Yoshinaga Y."/>
            <person name="Martin F.M."/>
            <person name="Grigoriev I.V."/>
            <person name="Hibbett D.S."/>
        </authorList>
    </citation>
    <scope>NUCLEOTIDE SEQUENCE [LARGE SCALE GENOMIC DNA]</scope>
    <source>
        <strain evidence="1 2">93-53</strain>
    </source>
</reference>
<evidence type="ECO:0000313" key="2">
    <source>
        <dbReference type="Proteomes" id="UP000076871"/>
    </source>
</evidence>
<gene>
    <name evidence="1" type="ORF">LAESUDRAFT_733082</name>
</gene>
<dbReference type="RefSeq" id="XP_040757266.1">
    <property type="nucleotide sequence ID" value="XM_040910386.1"/>
</dbReference>
<feature type="non-terminal residue" evidence="1">
    <location>
        <position position="107"/>
    </location>
</feature>
<proteinExistence type="predicted"/>
<dbReference type="InParanoid" id="A0A165ARM3"/>